<evidence type="ECO:0000313" key="4">
    <source>
        <dbReference type="Proteomes" id="UP000367750"/>
    </source>
</evidence>
<dbReference type="CDD" id="cd02440">
    <property type="entry name" value="AdoMet_MTases"/>
    <property type="match status" value="1"/>
</dbReference>
<reference evidence="3 4" key="1">
    <citation type="submission" date="2019-09" db="EMBL/GenBank/DDBJ databases">
        <title>Bacillus ochoae sp. nov., Paenibacillus whitsoniae sp. nov., Paenibacillus spiritus sp. nov. Isolated from the Mars Exploration Rover during spacecraft assembly.</title>
        <authorList>
            <person name="Seuylemezian A."/>
            <person name="Vaishampayan P."/>
        </authorList>
    </citation>
    <scope>NUCLEOTIDE SEQUENCE [LARGE SCALE GENOMIC DNA]</scope>
    <source>
        <strain evidence="3 4">MER_111</strain>
    </source>
</reference>
<organism evidence="3 4">
    <name type="scientific">Paenibacillus spiritus</name>
    <dbReference type="NCBI Taxonomy" id="2496557"/>
    <lineage>
        <taxon>Bacteria</taxon>
        <taxon>Bacillati</taxon>
        <taxon>Bacillota</taxon>
        <taxon>Bacilli</taxon>
        <taxon>Bacillales</taxon>
        <taxon>Paenibacillaceae</taxon>
        <taxon>Paenibacillus</taxon>
    </lineage>
</organism>
<keyword evidence="4" id="KW-1185">Reference proteome</keyword>
<keyword evidence="3" id="KW-0489">Methyltransferase</keyword>
<dbReference type="Proteomes" id="UP000367750">
    <property type="component" value="Unassembled WGS sequence"/>
</dbReference>
<feature type="region of interest" description="Disordered" evidence="1">
    <location>
        <begin position="1"/>
        <end position="41"/>
    </location>
</feature>
<evidence type="ECO:0000313" key="3">
    <source>
        <dbReference type="EMBL" id="KAA9004165.1"/>
    </source>
</evidence>
<dbReference type="InterPro" id="IPR029063">
    <property type="entry name" value="SAM-dependent_MTases_sf"/>
</dbReference>
<dbReference type="InterPro" id="IPR013216">
    <property type="entry name" value="Methyltransf_11"/>
</dbReference>
<dbReference type="GO" id="GO:0032259">
    <property type="term" value="P:methylation"/>
    <property type="evidence" value="ECO:0007669"/>
    <property type="project" value="UniProtKB-KW"/>
</dbReference>
<feature type="domain" description="Methyltransferase type 11" evidence="2">
    <location>
        <begin position="95"/>
        <end position="187"/>
    </location>
</feature>
<accession>A0A5J5GAL9</accession>
<name>A0A5J5GAL9_9BACL</name>
<proteinExistence type="predicted"/>
<protein>
    <submittedName>
        <fullName evidence="3">Class I SAM-dependent methyltransferase</fullName>
    </submittedName>
</protein>
<feature type="compositionally biased region" description="Basic and acidic residues" evidence="1">
    <location>
        <begin position="13"/>
        <end position="27"/>
    </location>
</feature>
<evidence type="ECO:0000256" key="1">
    <source>
        <dbReference type="SAM" id="MobiDB-lite"/>
    </source>
</evidence>
<dbReference type="Pfam" id="PF08241">
    <property type="entry name" value="Methyltransf_11"/>
    <property type="match status" value="1"/>
</dbReference>
<dbReference type="RefSeq" id="WP_150458517.1">
    <property type="nucleotide sequence ID" value="NZ_VYKK01000015.1"/>
</dbReference>
<dbReference type="AlphaFoldDB" id="A0A5J5GAL9"/>
<dbReference type="Gene3D" id="3.40.50.150">
    <property type="entry name" value="Vaccinia Virus protein VP39"/>
    <property type="match status" value="1"/>
</dbReference>
<dbReference type="GO" id="GO:0008757">
    <property type="term" value="F:S-adenosylmethionine-dependent methyltransferase activity"/>
    <property type="evidence" value="ECO:0007669"/>
    <property type="project" value="InterPro"/>
</dbReference>
<comment type="caution">
    <text evidence="3">The sequence shown here is derived from an EMBL/GenBank/DDBJ whole genome shotgun (WGS) entry which is preliminary data.</text>
</comment>
<dbReference type="SUPFAM" id="SSF53335">
    <property type="entry name" value="S-adenosyl-L-methionine-dependent methyltransferases"/>
    <property type="match status" value="1"/>
</dbReference>
<gene>
    <name evidence="3" type="ORF">F4V43_12260</name>
</gene>
<sequence length="295" mass="32539">MNENVNGPQAGGRPEKEGLFAAEEGRQSPEPGAGASGHSEEVWNEDTYSAWVRRFGTPEEAAEKLRGNPAIRLRPLDRHFGDVRGKRIMNLMGSNGMKAVALALLGAEASVADFSEGNAAYAERLAEAADVPLRYYVSDVLKLPPEAAERAYDIVFAEQGIVHYFTDLRPFMETAFKLLLPGGTFILRDFHPVSTKLIHSRGSTAKVRKHKVDGDYFDESLEAKTVSYSKYLPGGALGQAEERTVYWRRWTLGEIVTAAAEAGFRIHLLEEEPNLSSDTFDKGIPKTFTLVAHKP</sequence>
<keyword evidence="3" id="KW-0808">Transferase</keyword>
<dbReference type="EMBL" id="VYKK01000015">
    <property type="protein sequence ID" value="KAA9004165.1"/>
    <property type="molecule type" value="Genomic_DNA"/>
</dbReference>
<dbReference type="OrthoDB" id="8385759at2"/>
<evidence type="ECO:0000259" key="2">
    <source>
        <dbReference type="Pfam" id="PF08241"/>
    </source>
</evidence>